<keyword evidence="2" id="KW-0539">Nucleus</keyword>
<evidence type="ECO:0000256" key="1">
    <source>
        <dbReference type="ARBA" id="ARBA00004123"/>
    </source>
</evidence>
<dbReference type="HOGENOM" id="CLU_1888341_0_0_1"/>
<dbReference type="EMBL" id="ACPB03005078">
    <property type="status" value="NOT_ANNOTATED_CDS"/>
    <property type="molecule type" value="Genomic_DNA"/>
</dbReference>
<evidence type="ECO:0000313" key="4">
    <source>
        <dbReference type="EnsemblMetazoa" id="RPRC000217-PA"/>
    </source>
</evidence>
<dbReference type="InParanoid" id="T1H880"/>
<sequence length="135" mass="16283">MEKKIQEERKPEERLKKKKRQLGIDGPIHITVKETKSLKMYGKLNASVFTACKEHMRPAKKHLKALNTNRKKIIRKQIIPLGNHIYRCLTKFEDANNIKVWKGRLWYFVSLFTFYKPKKLCKLYRREIRKLRINS</sequence>
<dbReference type="InterPro" id="IPR039880">
    <property type="entry name" value="CHCT1-like"/>
</dbReference>
<comment type="subcellular location">
    <subcellularLocation>
        <location evidence="1">Nucleus</location>
    </subcellularLocation>
</comment>
<dbReference type="GO" id="GO:0005634">
    <property type="term" value="C:nucleus"/>
    <property type="evidence" value="ECO:0007669"/>
    <property type="project" value="UniProtKB-SubCell"/>
</dbReference>
<dbReference type="PANTHER" id="PTHR21765">
    <property type="entry name" value="SIMILAR TO CHROMODOMAIN-HELICASE-DNA-BINDING PROTEIN 1 (CHD-1)"/>
    <property type="match status" value="1"/>
</dbReference>
<name>T1H880_RHOPR</name>
<dbReference type="VEuPathDB" id="VectorBase:RPRC000217"/>
<organism evidence="4 5">
    <name type="scientific">Rhodnius prolixus</name>
    <name type="common">Triatomid bug</name>
    <dbReference type="NCBI Taxonomy" id="13249"/>
    <lineage>
        <taxon>Eukaryota</taxon>
        <taxon>Metazoa</taxon>
        <taxon>Ecdysozoa</taxon>
        <taxon>Arthropoda</taxon>
        <taxon>Hexapoda</taxon>
        <taxon>Insecta</taxon>
        <taxon>Pterygota</taxon>
        <taxon>Neoptera</taxon>
        <taxon>Paraneoptera</taxon>
        <taxon>Hemiptera</taxon>
        <taxon>Heteroptera</taxon>
        <taxon>Panheteroptera</taxon>
        <taxon>Cimicomorpha</taxon>
        <taxon>Reduviidae</taxon>
        <taxon>Triatominae</taxon>
        <taxon>Rhodnius</taxon>
    </lineage>
</organism>
<dbReference type="eggNOG" id="KOG0384">
    <property type="taxonomic scope" value="Eukaryota"/>
</dbReference>
<dbReference type="SMART" id="SM01176">
    <property type="entry name" value="DUF4208"/>
    <property type="match status" value="1"/>
</dbReference>
<evidence type="ECO:0000259" key="3">
    <source>
        <dbReference type="SMART" id="SM01176"/>
    </source>
</evidence>
<evidence type="ECO:0000256" key="2">
    <source>
        <dbReference type="ARBA" id="ARBA00023242"/>
    </source>
</evidence>
<accession>T1H880</accession>
<dbReference type="EnsemblMetazoa" id="RPRC000217-RA">
    <property type="protein sequence ID" value="RPRC000217-PA"/>
    <property type="gene ID" value="RPRC000217"/>
</dbReference>
<dbReference type="Proteomes" id="UP000015103">
    <property type="component" value="Unassembled WGS sequence"/>
</dbReference>
<dbReference type="STRING" id="13249.T1H880"/>
<keyword evidence="5" id="KW-1185">Reference proteome</keyword>
<protein>
    <submittedName>
        <fullName evidence="4">DUF4208 domain-containing protein</fullName>
    </submittedName>
</protein>
<feature type="domain" description="Chromodomain-helicase-DNA-binding protein 1-like C-terminal" evidence="3">
    <location>
        <begin position="31"/>
        <end position="127"/>
    </location>
</feature>
<dbReference type="InterPro" id="IPR025260">
    <property type="entry name" value="CHD1-like_C"/>
</dbReference>
<evidence type="ECO:0000313" key="5">
    <source>
        <dbReference type="Proteomes" id="UP000015103"/>
    </source>
</evidence>
<proteinExistence type="predicted"/>
<dbReference type="AlphaFoldDB" id="T1H880"/>
<dbReference type="Pfam" id="PF13907">
    <property type="entry name" value="CHD1-like_C"/>
    <property type="match status" value="1"/>
</dbReference>
<dbReference type="PANTHER" id="PTHR21765:SF1">
    <property type="entry name" value="CHD1 HELICAL C-TERMINAL DOMAIN CONTAINING PROTEIN 1"/>
    <property type="match status" value="1"/>
</dbReference>
<reference evidence="4" key="1">
    <citation type="submission" date="2015-05" db="UniProtKB">
        <authorList>
            <consortium name="EnsemblMetazoa"/>
        </authorList>
    </citation>
    <scope>IDENTIFICATION</scope>
</reference>